<dbReference type="InterPro" id="IPR001647">
    <property type="entry name" value="HTH_TetR"/>
</dbReference>
<dbReference type="Proteomes" id="UP000078124">
    <property type="component" value="Unassembled WGS sequence"/>
</dbReference>
<reference evidence="4 5" key="1">
    <citation type="submission" date="2016-05" db="EMBL/GenBank/DDBJ databases">
        <authorList>
            <consortium name="Pathogen Informatics"/>
        </authorList>
    </citation>
    <scope>NUCLEOTIDE SEQUENCE [LARGE SCALE GENOMIC DNA]</scope>
    <source>
        <strain evidence="4 5">2880STDY5682802</strain>
    </source>
</reference>
<dbReference type="InterPro" id="IPR009057">
    <property type="entry name" value="Homeodomain-like_sf"/>
</dbReference>
<protein>
    <submittedName>
        <fullName evidence="4">Bacterial regulatory proteins, tetR family</fullName>
    </submittedName>
</protein>
<dbReference type="Pfam" id="PF00440">
    <property type="entry name" value="TetR_N"/>
    <property type="match status" value="1"/>
</dbReference>
<accession>A0A8G2E5J5</accession>
<evidence type="ECO:0000313" key="4">
    <source>
        <dbReference type="EMBL" id="SAQ11886.1"/>
    </source>
</evidence>
<dbReference type="AlphaFoldDB" id="A0A8G2E5J5"/>
<dbReference type="SUPFAM" id="SSF46689">
    <property type="entry name" value="Homeodomain-like"/>
    <property type="match status" value="1"/>
</dbReference>
<organism evidence="4 5">
    <name type="scientific">Raoultella planticola</name>
    <name type="common">Klebsiella planticola</name>
    <dbReference type="NCBI Taxonomy" id="575"/>
    <lineage>
        <taxon>Bacteria</taxon>
        <taxon>Pseudomonadati</taxon>
        <taxon>Pseudomonadota</taxon>
        <taxon>Gammaproteobacteria</taxon>
        <taxon>Enterobacterales</taxon>
        <taxon>Enterobacteriaceae</taxon>
        <taxon>Klebsiella/Raoultella group</taxon>
        <taxon>Raoultella</taxon>
    </lineage>
</organism>
<name>A0A8G2E5J5_RAOPL</name>
<sequence>MSYLTTTKMMLQRLDSYLTSFEWESLTKSKLSILQAFLKLATKEGYDSVSMRGLANAVNLKPPTMYSHFPDGKDQIVSSALRWHYHTFATAVKEGLEPCRRPEEYWSALIRVHITQQIKHPENDLFDMLMATDRLGSVLPNALRTEMVEWMAFCDFMYESIATDLGADDARRKSRLIRVSLDGANSWWSWNGTEEDLEECIGYAQKVATGILKL</sequence>
<dbReference type="EMBL" id="FLAC01000032">
    <property type="protein sequence ID" value="SAQ11886.1"/>
    <property type="molecule type" value="Genomic_DNA"/>
</dbReference>
<dbReference type="Gene3D" id="1.10.357.10">
    <property type="entry name" value="Tetracycline Repressor, domain 2"/>
    <property type="match status" value="1"/>
</dbReference>
<evidence type="ECO:0000259" key="3">
    <source>
        <dbReference type="PROSITE" id="PS50977"/>
    </source>
</evidence>
<evidence type="ECO:0000313" key="5">
    <source>
        <dbReference type="Proteomes" id="UP000078124"/>
    </source>
</evidence>
<dbReference type="PROSITE" id="PS50977">
    <property type="entry name" value="HTH_TETR_2"/>
    <property type="match status" value="1"/>
</dbReference>
<dbReference type="RefSeq" id="WP_064386113.1">
    <property type="nucleotide sequence ID" value="NZ_FLAC01000032.1"/>
</dbReference>
<evidence type="ECO:0000256" key="2">
    <source>
        <dbReference type="PROSITE-ProRule" id="PRU00335"/>
    </source>
</evidence>
<keyword evidence="1 2" id="KW-0238">DNA-binding</keyword>
<proteinExistence type="predicted"/>
<comment type="caution">
    <text evidence="4">The sequence shown here is derived from an EMBL/GenBank/DDBJ whole genome shotgun (WGS) entry which is preliminary data.</text>
</comment>
<evidence type="ECO:0000256" key="1">
    <source>
        <dbReference type="ARBA" id="ARBA00023125"/>
    </source>
</evidence>
<dbReference type="GO" id="GO:0003677">
    <property type="term" value="F:DNA binding"/>
    <property type="evidence" value="ECO:0007669"/>
    <property type="project" value="UniProtKB-UniRule"/>
</dbReference>
<feature type="DNA-binding region" description="H-T-H motif" evidence="2">
    <location>
        <begin position="50"/>
        <end position="69"/>
    </location>
</feature>
<feature type="domain" description="HTH tetR-type" evidence="3">
    <location>
        <begin position="27"/>
        <end position="87"/>
    </location>
</feature>
<gene>
    <name evidence="4" type="ORF">SAMEA2273876_05169</name>
</gene>